<sequence>MEQECKSEVKVSEGVAASLMPRGVPMNSSESRLIVRKRAQLCPSSVRAVCSPDKQFRSESGLSEGVAATGPAVRNVPMQVTAKSPLMKSTAVHPSCAVNTTSAMDQECKREDTSSEGLTTTRVLTSNGCSMDRECRSEPVSEGVPATRLLAESVPVQVATPRPLNPPGAAQTIQPTEQDGST</sequence>
<evidence type="ECO:0000313" key="2">
    <source>
        <dbReference type="EMBL" id="VDP26968.1"/>
    </source>
</evidence>
<gene>
    <name evidence="2" type="ORF">HPBE_LOCUS21626</name>
</gene>
<keyword evidence="3" id="KW-1185">Reference proteome</keyword>
<accession>A0A3P8CZQ3</accession>
<evidence type="ECO:0000313" key="3">
    <source>
        <dbReference type="Proteomes" id="UP000050761"/>
    </source>
</evidence>
<organism evidence="3 4">
    <name type="scientific">Heligmosomoides polygyrus</name>
    <name type="common">Parasitic roundworm</name>
    <dbReference type="NCBI Taxonomy" id="6339"/>
    <lineage>
        <taxon>Eukaryota</taxon>
        <taxon>Metazoa</taxon>
        <taxon>Ecdysozoa</taxon>
        <taxon>Nematoda</taxon>
        <taxon>Chromadorea</taxon>
        <taxon>Rhabditida</taxon>
        <taxon>Rhabditina</taxon>
        <taxon>Rhabditomorpha</taxon>
        <taxon>Strongyloidea</taxon>
        <taxon>Heligmosomidae</taxon>
        <taxon>Heligmosomoides</taxon>
    </lineage>
</organism>
<reference evidence="4" key="2">
    <citation type="submission" date="2019-09" db="UniProtKB">
        <authorList>
            <consortium name="WormBaseParasite"/>
        </authorList>
    </citation>
    <scope>IDENTIFICATION</scope>
</reference>
<proteinExistence type="predicted"/>
<protein>
    <submittedName>
        <fullName evidence="4">G protein-regulated inducer of neurite outgrowth 3</fullName>
    </submittedName>
</protein>
<evidence type="ECO:0000256" key="1">
    <source>
        <dbReference type="SAM" id="MobiDB-lite"/>
    </source>
</evidence>
<reference evidence="2 3" key="1">
    <citation type="submission" date="2018-11" db="EMBL/GenBank/DDBJ databases">
        <authorList>
            <consortium name="Pathogen Informatics"/>
        </authorList>
    </citation>
    <scope>NUCLEOTIDE SEQUENCE [LARGE SCALE GENOMIC DNA]</scope>
</reference>
<dbReference type="EMBL" id="UZAH01033180">
    <property type="protein sequence ID" value="VDP26968.1"/>
    <property type="molecule type" value="Genomic_DNA"/>
</dbReference>
<feature type="region of interest" description="Disordered" evidence="1">
    <location>
        <begin position="157"/>
        <end position="182"/>
    </location>
</feature>
<name>A0A183GGL8_HELPZ</name>
<feature type="compositionally biased region" description="Polar residues" evidence="1">
    <location>
        <begin position="171"/>
        <end position="182"/>
    </location>
</feature>
<dbReference type="WBParaSite" id="HPBE_0002162701-mRNA-1">
    <property type="protein sequence ID" value="HPBE_0002162701-mRNA-1"/>
    <property type="gene ID" value="HPBE_0002162701"/>
</dbReference>
<dbReference type="Proteomes" id="UP000050761">
    <property type="component" value="Unassembled WGS sequence"/>
</dbReference>
<accession>A0A183GGL8</accession>
<dbReference type="AlphaFoldDB" id="A0A183GGL8"/>
<evidence type="ECO:0000313" key="4">
    <source>
        <dbReference type="WBParaSite" id="HPBE_0002162701-mRNA-1"/>
    </source>
</evidence>